<organism evidence="2 3">
    <name type="scientific">Salix koriyanagi</name>
    <dbReference type="NCBI Taxonomy" id="2511006"/>
    <lineage>
        <taxon>Eukaryota</taxon>
        <taxon>Viridiplantae</taxon>
        <taxon>Streptophyta</taxon>
        <taxon>Embryophyta</taxon>
        <taxon>Tracheophyta</taxon>
        <taxon>Spermatophyta</taxon>
        <taxon>Magnoliopsida</taxon>
        <taxon>eudicotyledons</taxon>
        <taxon>Gunneridae</taxon>
        <taxon>Pentapetalae</taxon>
        <taxon>rosids</taxon>
        <taxon>fabids</taxon>
        <taxon>Malpighiales</taxon>
        <taxon>Salicaceae</taxon>
        <taxon>Saliceae</taxon>
        <taxon>Salix</taxon>
    </lineage>
</organism>
<dbReference type="Pfam" id="PF12146">
    <property type="entry name" value="Hydrolase_4"/>
    <property type="match status" value="1"/>
</dbReference>
<dbReference type="Gene3D" id="3.40.50.1820">
    <property type="entry name" value="alpha/beta hydrolase"/>
    <property type="match status" value="1"/>
</dbReference>
<evidence type="ECO:0000259" key="1">
    <source>
        <dbReference type="Pfam" id="PF12146"/>
    </source>
</evidence>
<evidence type="ECO:0000313" key="2">
    <source>
        <dbReference type="EMBL" id="KAJ6728634.1"/>
    </source>
</evidence>
<reference evidence="2" key="1">
    <citation type="submission" date="2022-11" db="EMBL/GenBank/DDBJ databases">
        <authorList>
            <person name="Hyden B.L."/>
            <person name="Feng K."/>
            <person name="Yates T."/>
            <person name="Jawdy S."/>
            <person name="Smart L.B."/>
            <person name="Muchero W."/>
        </authorList>
    </citation>
    <scope>NUCLEOTIDE SEQUENCE</scope>
    <source>
        <tissue evidence="2">Shoot tip</tissue>
    </source>
</reference>
<dbReference type="InterPro" id="IPR029058">
    <property type="entry name" value="AB_hydrolase_fold"/>
</dbReference>
<dbReference type="SUPFAM" id="SSF53474">
    <property type="entry name" value="alpha/beta-Hydrolases"/>
    <property type="match status" value="1"/>
</dbReference>
<keyword evidence="3" id="KW-1185">Reference proteome</keyword>
<accession>A0A9Q0UEM3</accession>
<gene>
    <name evidence="2" type="ORF">OIU74_006651</name>
</gene>
<feature type="domain" description="Serine aminopeptidase S33" evidence="1">
    <location>
        <begin position="80"/>
        <end position="189"/>
    </location>
</feature>
<dbReference type="AlphaFoldDB" id="A0A9Q0UEM3"/>
<dbReference type="InterPro" id="IPR051044">
    <property type="entry name" value="MAG_DAG_Lipase"/>
</dbReference>
<dbReference type="Proteomes" id="UP001151752">
    <property type="component" value="Chromosome 11"/>
</dbReference>
<dbReference type="PANTHER" id="PTHR11614">
    <property type="entry name" value="PHOSPHOLIPASE-RELATED"/>
    <property type="match status" value="1"/>
</dbReference>
<reference evidence="2" key="2">
    <citation type="journal article" date="2023" name="Int. J. Mol. Sci.">
        <title>De Novo Assembly and Annotation of 11 Diverse Shrub Willow (Salix) Genomes Reveals Novel Gene Organization in Sex-Linked Regions.</title>
        <authorList>
            <person name="Hyden B."/>
            <person name="Feng K."/>
            <person name="Yates T.B."/>
            <person name="Jawdy S."/>
            <person name="Cereghino C."/>
            <person name="Smart L.B."/>
            <person name="Muchero W."/>
        </authorList>
    </citation>
    <scope>NUCLEOTIDE SEQUENCE</scope>
    <source>
        <tissue evidence="2">Shoot tip</tissue>
    </source>
</reference>
<comment type="caution">
    <text evidence="2">The sequence shown here is derived from an EMBL/GenBank/DDBJ whole genome shotgun (WGS) entry which is preliminary data.</text>
</comment>
<evidence type="ECO:0000313" key="3">
    <source>
        <dbReference type="Proteomes" id="UP001151752"/>
    </source>
</evidence>
<dbReference type="InterPro" id="IPR022742">
    <property type="entry name" value="Hydrolase_4"/>
</dbReference>
<name>A0A9Q0UEM3_9ROSI</name>
<protein>
    <submittedName>
        <fullName evidence="2">ALPHA/BETA-HYDROLASES SUPERFAMILY PROTEIN</fullName>
    </submittedName>
</protein>
<sequence>MKQKSTFGAILQRMSTTNNKGSKLHGHLTHHQEVSLYSQDHGSQSPPILLLASCAWFMVMETISAGLFSPRLSSSHRWVFACFGLDIEGHGKSQGLKGFVPNVDLVVQDCLSFFDSIKNDTQFNGLPFFLYGESMGGAICLLIHLASPKGFDGAVLVAPMCKISDNIKPRWPIPDILLFVAKFMPTLAIVPAASILHKSIKVESKVPIAEMNPGEIQGETKIGNCCGAAKGY</sequence>
<dbReference type="EMBL" id="JAPFFM010000012">
    <property type="protein sequence ID" value="KAJ6728634.1"/>
    <property type="molecule type" value="Genomic_DNA"/>
</dbReference>
<proteinExistence type="predicted"/>